<name>A0AA36II01_9DINO</name>
<dbReference type="AlphaFoldDB" id="A0AA36II01"/>
<evidence type="ECO:0000313" key="3">
    <source>
        <dbReference type="Proteomes" id="UP001178507"/>
    </source>
</evidence>
<dbReference type="Proteomes" id="UP001178507">
    <property type="component" value="Unassembled WGS sequence"/>
</dbReference>
<feature type="compositionally biased region" description="Basic residues" evidence="1">
    <location>
        <begin position="229"/>
        <end position="244"/>
    </location>
</feature>
<protein>
    <submittedName>
        <fullName evidence="2">Uncharacterized protein</fullName>
    </submittedName>
</protein>
<dbReference type="EMBL" id="CAUJNA010001623">
    <property type="protein sequence ID" value="CAJ1388008.1"/>
    <property type="molecule type" value="Genomic_DNA"/>
</dbReference>
<organism evidence="2 3">
    <name type="scientific">Effrenium voratum</name>
    <dbReference type="NCBI Taxonomy" id="2562239"/>
    <lineage>
        <taxon>Eukaryota</taxon>
        <taxon>Sar</taxon>
        <taxon>Alveolata</taxon>
        <taxon>Dinophyceae</taxon>
        <taxon>Suessiales</taxon>
        <taxon>Symbiodiniaceae</taxon>
        <taxon>Effrenium</taxon>
    </lineage>
</organism>
<keyword evidence="3" id="KW-1185">Reference proteome</keyword>
<reference evidence="2" key="1">
    <citation type="submission" date="2023-08" db="EMBL/GenBank/DDBJ databases">
        <authorList>
            <person name="Chen Y."/>
            <person name="Shah S."/>
            <person name="Dougan E. K."/>
            <person name="Thang M."/>
            <person name="Chan C."/>
        </authorList>
    </citation>
    <scope>NUCLEOTIDE SEQUENCE</scope>
</reference>
<evidence type="ECO:0000313" key="2">
    <source>
        <dbReference type="EMBL" id="CAJ1388008.1"/>
    </source>
</evidence>
<evidence type="ECO:0000256" key="1">
    <source>
        <dbReference type="SAM" id="MobiDB-lite"/>
    </source>
</evidence>
<sequence>MDRWDLEKRFEPKLVTYLKRTGAPPLKEELERLDRELAQAAVPPVCRSGYLLVVFGEVSEKSTDEDFRYLLTGKKGDGARDASPSPEKAKPEAKEGESQAPGVKERTERTERARPGAPPLAESWMMEEVDATCTRFKLDDAVRNRLINAMRSRATFKEDMRTLNDVMRAARHPKGAVQLKLREIERGTFSARSYSPLGPTPAERQDMERAKEKKEEPKEKEEERERSRDRKRRSRSRSRRRDRD</sequence>
<comment type="caution">
    <text evidence="2">The sequence shown here is derived from an EMBL/GenBank/DDBJ whole genome shotgun (WGS) entry which is preliminary data.</text>
</comment>
<gene>
    <name evidence="2" type="ORF">EVOR1521_LOCUS13963</name>
</gene>
<accession>A0AA36II01</accession>
<feature type="compositionally biased region" description="Basic and acidic residues" evidence="1">
    <location>
        <begin position="87"/>
        <end position="114"/>
    </location>
</feature>
<feature type="compositionally biased region" description="Basic and acidic residues" evidence="1">
    <location>
        <begin position="203"/>
        <end position="228"/>
    </location>
</feature>
<feature type="region of interest" description="Disordered" evidence="1">
    <location>
        <begin position="190"/>
        <end position="244"/>
    </location>
</feature>
<proteinExistence type="predicted"/>
<feature type="region of interest" description="Disordered" evidence="1">
    <location>
        <begin position="74"/>
        <end position="125"/>
    </location>
</feature>